<reference evidence="9" key="1">
    <citation type="journal article" date="2016" name="Front. Microbiol.">
        <title>Genome Sequence of the Piezophilic, Mesophilic Sulfate-Reducing Bacterium Desulfovibrio indicus J2T.</title>
        <authorList>
            <person name="Cao J."/>
            <person name="Maignien L."/>
            <person name="Shao Z."/>
            <person name="Alain K."/>
            <person name="Jebbar M."/>
        </authorList>
    </citation>
    <scope>NUCLEOTIDE SEQUENCE</scope>
    <source>
        <strain evidence="9">DSM 16372</strain>
    </source>
</reference>
<keyword evidence="6" id="KW-0472">Membrane</keyword>
<gene>
    <name evidence="9" type="ORF">BHAOGJBA_4642</name>
</gene>
<sequence>MTRAGSTMARAATGRRIRRGLAAAGLLAASAAGPARAGEAALPVAALGLRPAIVETYGMPPPPARVPEAAQALFAAPPPALPRGPALGSAQLMDAVAIAIGESDLVRSSAAERAAAETRVGRAWAAFAPTISGTAWIGSDPVAAPSIHDPGKSAGLSVALPLLDGGTRLFTERSAESAARAAAADVRRVTEGVALETINAAVELNFAVRQSKVLEDNLRDLVRLQKAVRGRVAAGHASQGDVADLEAELNDVARGLVGAQASFQKSQTVLAAQLRQAAPGRVVLPDLEAVPRHGLDRLAALTRARNSGVQAGWHRYEAAAEARKAAAGRYLPRLDLRADYRAVQNYRSVSSPAGLTVGLQLNVPLVELTTLADIREAGELADAAMHRAMAEDRRAVTQLRIDWVEFQSAGERGTFARRKAAALRAAYAAKVDQYEIGLLPIDDVLLTRRRLVLATLEELEAGNARFTAIARLALTAGLLGEIVGAPTAEASLGSSLNQRVRRGDVRSR</sequence>
<dbReference type="Pfam" id="PF02321">
    <property type="entry name" value="OEP"/>
    <property type="match status" value="2"/>
</dbReference>
<evidence type="ECO:0000256" key="3">
    <source>
        <dbReference type="ARBA" id="ARBA00022448"/>
    </source>
</evidence>
<keyword evidence="5" id="KW-0812">Transmembrane</keyword>
<dbReference type="AlphaFoldDB" id="A0AAV4ZU43"/>
<dbReference type="PANTHER" id="PTHR30026">
    <property type="entry name" value="OUTER MEMBRANE PROTEIN TOLC"/>
    <property type="match status" value="1"/>
</dbReference>
<evidence type="ECO:0000256" key="5">
    <source>
        <dbReference type="ARBA" id="ARBA00022692"/>
    </source>
</evidence>
<evidence type="ECO:0000256" key="7">
    <source>
        <dbReference type="ARBA" id="ARBA00023237"/>
    </source>
</evidence>
<evidence type="ECO:0000256" key="1">
    <source>
        <dbReference type="ARBA" id="ARBA00004442"/>
    </source>
</evidence>
<evidence type="ECO:0008006" key="11">
    <source>
        <dbReference type="Google" id="ProtNLM"/>
    </source>
</evidence>
<evidence type="ECO:0000256" key="8">
    <source>
        <dbReference type="SAM" id="SignalP"/>
    </source>
</evidence>
<accession>A0AAV4ZU43</accession>
<dbReference type="Gene3D" id="1.20.1600.10">
    <property type="entry name" value="Outer membrane efflux proteins (OEP)"/>
    <property type="match status" value="1"/>
</dbReference>
<evidence type="ECO:0000313" key="10">
    <source>
        <dbReference type="Proteomes" id="UP001055247"/>
    </source>
</evidence>
<dbReference type="GO" id="GO:1990281">
    <property type="term" value="C:efflux pump complex"/>
    <property type="evidence" value="ECO:0007669"/>
    <property type="project" value="TreeGrafter"/>
</dbReference>
<dbReference type="GO" id="GO:0015288">
    <property type="term" value="F:porin activity"/>
    <property type="evidence" value="ECO:0007669"/>
    <property type="project" value="TreeGrafter"/>
</dbReference>
<evidence type="ECO:0000313" key="9">
    <source>
        <dbReference type="EMBL" id="GJD91095.1"/>
    </source>
</evidence>
<comment type="subcellular location">
    <subcellularLocation>
        <location evidence="1">Cell outer membrane</location>
    </subcellularLocation>
</comment>
<evidence type="ECO:0000256" key="6">
    <source>
        <dbReference type="ARBA" id="ARBA00023136"/>
    </source>
</evidence>
<dbReference type="Proteomes" id="UP001055247">
    <property type="component" value="Unassembled WGS sequence"/>
</dbReference>
<feature type="signal peptide" evidence="8">
    <location>
        <begin position="1"/>
        <end position="37"/>
    </location>
</feature>
<keyword evidence="7" id="KW-0998">Cell outer membrane</keyword>
<dbReference type="PANTHER" id="PTHR30026:SF20">
    <property type="entry name" value="OUTER MEMBRANE PROTEIN TOLC"/>
    <property type="match status" value="1"/>
</dbReference>
<dbReference type="GO" id="GO:0009279">
    <property type="term" value="C:cell outer membrane"/>
    <property type="evidence" value="ECO:0007669"/>
    <property type="project" value="UniProtKB-SubCell"/>
</dbReference>
<name>A0AAV4ZU43_9HYPH</name>
<dbReference type="InterPro" id="IPR003423">
    <property type="entry name" value="OMP_efflux"/>
</dbReference>
<dbReference type="EMBL" id="BPQO01000024">
    <property type="protein sequence ID" value="GJD91095.1"/>
    <property type="molecule type" value="Genomic_DNA"/>
</dbReference>
<comment type="similarity">
    <text evidence="2">Belongs to the outer membrane factor (OMF) (TC 1.B.17) family.</text>
</comment>
<keyword evidence="4" id="KW-1134">Transmembrane beta strand</keyword>
<feature type="chain" id="PRO_5043607530" description="Transporter" evidence="8">
    <location>
        <begin position="38"/>
        <end position="508"/>
    </location>
</feature>
<keyword evidence="3" id="KW-0813">Transport</keyword>
<organism evidence="9 10">
    <name type="scientific">Methylobacterium hispanicum</name>
    <dbReference type="NCBI Taxonomy" id="270350"/>
    <lineage>
        <taxon>Bacteria</taxon>
        <taxon>Pseudomonadati</taxon>
        <taxon>Pseudomonadota</taxon>
        <taxon>Alphaproteobacteria</taxon>
        <taxon>Hyphomicrobiales</taxon>
        <taxon>Methylobacteriaceae</taxon>
        <taxon>Methylobacterium</taxon>
    </lineage>
</organism>
<dbReference type="GO" id="GO:0015562">
    <property type="term" value="F:efflux transmembrane transporter activity"/>
    <property type="evidence" value="ECO:0007669"/>
    <property type="project" value="InterPro"/>
</dbReference>
<reference evidence="9" key="2">
    <citation type="submission" date="2021-08" db="EMBL/GenBank/DDBJ databases">
        <authorList>
            <person name="Tani A."/>
            <person name="Ola A."/>
            <person name="Ogura Y."/>
            <person name="Katsura K."/>
            <person name="Hayashi T."/>
        </authorList>
    </citation>
    <scope>NUCLEOTIDE SEQUENCE</scope>
    <source>
        <strain evidence="9">DSM 16372</strain>
    </source>
</reference>
<protein>
    <recommendedName>
        <fullName evidence="11">Transporter</fullName>
    </recommendedName>
</protein>
<proteinExistence type="inferred from homology"/>
<dbReference type="SUPFAM" id="SSF56954">
    <property type="entry name" value="Outer membrane efflux proteins (OEP)"/>
    <property type="match status" value="1"/>
</dbReference>
<evidence type="ECO:0000256" key="4">
    <source>
        <dbReference type="ARBA" id="ARBA00022452"/>
    </source>
</evidence>
<keyword evidence="8" id="KW-0732">Signal</keyword>
<keyword evidence="10" id="KW-1185">Reference proteome</keyword>
<comment type="caution">
    <text evidence="9">The sequence shown here is derived from an EMBL/GenBank/DDBJ whole genome shotgun (WGS) entry which is preliminary data.</text>
</comment>
<evidence type="ECO:0000256" key="2">
    <source>
        <dbReference type="ARBA" id="ARBA00007613"/>
    </source>
</evidence>
<dbReference type="InterPro" id="IPR051906">
    <property type="entry name" value="TolC-like"/>
</dbReference>